<dbReference type="AlphaFoldDB" id="K6X746"/>
<dbReference type="STRING" id="1127673.GLIP_3813"/>
<feature type="modified residue" description="4-aspartylphosphate" evidence="2">
    <location>
        <position position="56"/>
    </location>
</feature>
<keyword evidence="1" id="KW-0902">Two-component regulatory system</keyword>
<dbReference type="Pfam" id="PF04397">
    <property type="entry name" value="LytTR"/>
    <property type="match status" value="1"/>
</dbReference>
<feature type="domain" description="Response regulatory" evidence="3">
    <location>
        <begin position="5"/>
        <end position="118"/>
    </location>
</feature>
<gene>
    <name evidence="5" type="ORF">GLIP_3813</name>
</gene>
<comment type="caution">
    <text evidence="5">The sequence shown here is derived from an EMBL/GenBank/DDBJ whole genome shotgun (WGS) entry which is preliminary data.</text>
</comment>
<dbReference type="InterPro" id="IPR001789">
    <property type="entry name" value="Sig_transdc_resp-reg_receiver"/>
</dbReference>
<evidence type="ECO:0000259" key="3">
    <source>
        <dbReference type="PROSITE" id="PS50110"/>
    </source>
</evidence>
<dbReference type="PANTHER" id="PTHR37299">
    <property type="entry name" value="TRANSCRIPTIONAL REGULATOR-RELATED"/>
    <property type="match status" value="1"/>
</dbReference>
<dbReference type="Gene3D" id="3.40.50.2300">
    <property type="match status" value="1"/>
</dbReference>
<dbReference type="GO" id="GO:0003677">
    <property type="term" value="F:DNA binding"/>
    <property type="evidence" value="ECO:0007669"/>
    <property type="project" value="InterPro"/>
</dbReference>
<dbReference type="PROSITE" id="PS50110">
    <property type="entry name" value="RESPONSE_REGULATORY"/>
    <property type="match status" value="1"/>
</dbReference>
<keyword evidence="6" id="KW-1185">Reference proteome</keyword>
<dbReference type="FunFam" id="3.40.50.2300:FF:000051">
    <property type="entry name" value="Two-component response regulator yehT"/>
    <property type="match status" value="1"/>
</dbReference>
<dbReference type="Gene3D" id="2.40.50.1020">
    <property type="entry name" value="LytTr DNA-binding domain"/>
    <property type="match status" value="1"/>
</dbReference>
<proteinExistence type="predicted"/>
<organism evidence="5 6">
    <name type="scientific">Aliiglaciecola lipolytica E3</name>
    <dbReference type="NCBI Taxonomy" id="1127673"/>
    <lineage>
        <taxon>Bacteria</taxon>
        <taxon>Pseudomonadati</taxon>
        <taxon>Pseudomonadota</taxon>
        <taxon>Gammaproteobacteria</taxon>
        <taxon>Alteromonadales</taxon>
        <taxon>Alteromonadaceae</taxon>
        <taxon>Aliiglaciecola</taxon>
    </lineage>
</organism>
<dbReference type="PROSITE" id="PS50930">
    <property type="entry name" value="HTH_LYTTR"/>
    <property type="match status" value="1"/>
</dbReference>
<reference evidence="5 6" key="1">
    <citation type="journal article" date="2017" name="Antonie Van Leeuwenhoek">
        <title>Rhizobium rhizosphaerae sp. nov., a novel species isolated from rice rhizosphere.</title>
        <authorList>
            <person name="Zhao J.J."/>
            <person name="Zhang J."/>
            <person name="Zhang R.J."/>
            <person name="Zhang C.W."/>
            <person name="Yin H.Q."/>
            <person name="Zhang X.X."/>
        </authorList>
    </citation>
    <scope>NUCLEOTIDE SEQUENCE [LARGE SCALE GENOMIC DNA]</scope>
    <source>
        <strain evidence="5 6">E3</strain>
    </source>
</reference>
<dbReference type="Pfam" id="PF00072">
    <property type="entry name" value="Response_reg"/>
    <property type="match status" value="1"/>
</dbReference>
<dbReference type="InterPro" id="IPR007492">
    <property type="entry name" value="LytTR_DNA-bd_dom"/>
</dbReference>
<feature type="domain" description="HTH LytTR-type" evidence="4">
    <location>
        <begin position="166"/>
        <end position="271"/>
    </location>
</feature>
<dbReference type="SMART" id="SM00448">
    <property type="entry name" value="REC"/>
    <property type="match status" value="1"/>
</dbReference>
<dbReference type="RefSeq" id="WP_008846226.1">
    <property type="nucleotide sequence ID" value="NZ_BAEN01000070.1"/>
</dbReference>
<evidence type="ECO:0000256" key="1">
    <source>
        <dbReference type="ARBA" id="ARBA00023012"/>
    </source>
</evidence>
<name>K6X746_9ALTE</name>
<accession>K6X746</accession>
<dbReference type="SUPFAM" id="SSF52172">
    <property type="entry name" value="CheY-like"/>
    <property type="match status" value="1"/>
</dbReference>
<protein>
    <submittedName>
        <fullName evidence="5">Response regulator</fullName>
    </submittedName>
</protein>
<sequence length="272" mass="31006">MNKIRAVIVDDEPLALNVLRAKLNDLEQVEIIGEGKNGRQAIELIVDLNPDLVFLDIQMPGLNGFDVVKNLQSELVPLIVFTTAYEQYALDAFDVHAVDYILKPIDAERIQRAVERAQERMAASEQTDNKPPIIGAIDTISRKENALQLDEDLNQHSANNNLERKIVIKERDEITVLKQTDIEWVDAAGDYVCLHAEGETHIKRITLKELLEELDDSVFKRVHRSTIVNLNFIEKVIPHTKGEFFLELQGGVERIKVSRNYKESIRSFLSEK</sequence>
<evidence type="ECO:0000256" key="2">
    <source>
        <dbReference type="PROSITE-ProRule" id="PRU00169"/>
    </source>
</evidence>
<dbReference type="OrthoDB" id="236568at2"/>
<dbReference type="GO" id="GO:0000156">
    <property type="term" value="F:phosphorelay response regulator activity"/>
    <property type="evidence" value="ECO:0007669"/>
    <property type="project" value="InterPro"/>
</dbReference>
<evidence type="ECO:0000313" key="6">
    <source>
        <dbReference type="Proteomes" id="UP000006334"/>
    </source>
</evidence>
<dbReference type="InterPro" id="IPR011006">
    <property type="entry name" value="CheY-like_superfamily"/>
</dbReference>
<dbReference type="eggNOG" id="COG3279">
    <property type="taxonomic scope" value="Bacteria"/>
</dbReference>
<keyword evidence="2" id="KW-0597">Phosphoprotein</keyword>
<dbReference type="PANTHER" id="PTHR37299:SF1">
    <property type="entry name" value="STAGE 0 SPORULATION PROTEIN A HOMOLOG"/>
    <property type="match status" value="1"/>
</dbReference>
<dbReference type="InterPro" id="IPR046947">
    <property type="entry name" value="LytR-like"/>
</dbReference>
<evidence type="ECO:0000313" key="5">
    <source>
        <dbReference type="EMBL" id="GAC16424.1"/>
    </source>
</evidence>
<evidence type="ECO:0000259" key="4">
    <source>
        <dbReference type="PROSITE" id="PS50930"/>
    </source>
</evidence>
<dbReference type="EMBL" id="BAEN01000070">
    <property type="protein sequence ID" value="GAC16424.1"/>
    <property type="molecule type" value="Genomic_DNA"/>
</dbReference>
<dbReference type="SMART" id="SM00850">
    <property type="entry name" value="LytTR"/>
    <property type="match status" value="1"/>
</dbReference>
<dbReference type="Proteomes" id="UP000006334">
    <property type="component" value="Unassembled WGS sequence"/>
</dbReference>